<keyword evidence="3" id="KW-0808">Transferase</keyword>
<dbReference type="InterPro" id="IPR002123">
    <property type="entry name" value="Plipid/glycerol_acylTrfase"/>
</dbReference>
<evidence type="ECO:0000256" key="1">
    <source>
        <dbReference type="ARBA" id="ARBA00005189"/>
    </source>
</evidence>
<evidence type="ECO:0000256" key="4">
    <source>
        <dbReference type="ARBA" id="ARBA00023098"/>
    </source>
</evidence>
<dbReference type="PANTHER" id="PTHR10434">
    <property type="entry name" value="1-ACYL-SN-GLYCEROL-3-PHOSPHATE ACYLTRANSFERASE"/>
    <property type="match status" value="1"/>
</dbReference>
<comment type="caution">
    <text evidence="7">The sequence shown here is derived from an EMBL/GenBank/DDBJ whole genome shotgun (WGS) entry which is preliminary data.</text>
</comment>
<proteinExistence type="predicted"/>
<sequence length="265" mass="29087">MEPRPLGGRVRAIRRISFALIWTMLAIPIQALMLLLPGHAKVAFARIYNRVLCRLIGIRVQVVGEQARGGSVLFLSNHTSWLDILVLGGTLEACFVAKAEVGQWPLVRTIARMGRTVFVSRKRGTTGRESDEIRARLAGGDSLILFPEGTSNDGTRTLPFRSAFLGAAAGARLVQPVSIVYDRLGGLPACRRDRPLFAWYGDMDIGSHFWRIARRSGARATVLLHEAVDPALYADRKDLTQRVEAVVAAGASQLRQNRVPVPLSL</sequence>
<feature type="domain" description="Phospholipid/glycerol acyltransferase" evidence="6">
    <location>
        <begin position="72"/>
        <end position="182"/>
    </location>
</feature>
<dbReference type="Pfam" id="PF01553">
    <property type="entry name" value="Acyltransferase"/>
    <property type="match status" value="1"/>
</dbReference>
<evidence type="ECO:0000313" key="7">
    <source>
        <dbReference type="EMBL" id="MBR0654308.1"/>
    </source>
</evidence>
<evidence type="ECO:0000256" key="2">
    <source>
        <dbReference type="ARBA" id="ARBA00022516"/>
    </source>
</evidence>
<name>A0AAF1JXA0_9PROT</name>
<keyword evidence="8" id="KW-1185">Reference proteome</keyword>
<dbReference type="CDD" id="cd07989">
    <property type="entry name" value="LPLAT_AGPAT-like"/>
    <property type="match status" value="1"/>
</dbReference>
<protein>
    <submittedName>
        <fullName evidence="7">1-acyl-sn-glycerol-3-phosphate acyltransferase</fullName>
    </submittedName>
</protein>
<dbReference type="GO" id="GO:0003841">
    <property type="term" value="F:1-acylglycerol-3-phosphate O-acyltransferase activity"/>
    <property type="evidence" value="ECO:0007669"/>
    <property type="project" value="TreeGrafter"/>
</dbReference>
<dbReference type="SMART" id="SM00563">
    <property type="entry name" value="PlsC"/>
    <property type="match status" value="1"/>
</dbReference>
<dbReference type="PANTHER" id="PTHR10434:SF64">
    <property type="entry name" value="1-ACYL-SN-GLYCEROL-3-PHOSPHATE ACYLTRANSFERASE-RELATED"/>
    <property type="match status" value="1"/>
</dbReference>
<organism evidence="7 8">
    <name type="scientific">Plastoroseomonas arctica</name>
    <dbReference type="NCBI Taxonomy" id="1509237"/>
    <lineage>
        <taxon>Bacteria</taxon>
        <taxon>Pseudomonadati</taxon>
        <taxon>Pseudomonadota</taxon>
        <taxon>Alphaproteobacteria</taxon>
        <taxon>Acetobacterales</taxon>
        <taxon>Acetobacteraceae</taxon>
        <taxon>Plastoroseomonas</taxon>
    </lineage>
</organism>
<reference evidence="7" key="2">
    <citation type="journal article" date="2021" name="Syst. Appl. Microbiol.">
        <title>Roseomonas hellenica sp. nov., isolated from roots of wild-growing Alkanna tinctoria.</title>
        <authorList>
            <person name="Rat A."/>
            <person name="Naranjo H.D."/>
            <person name="Lebbe L."/>
            <person name="Cnockaert M."/>
            <person name="Krigas N."/>
            <person name="Grigoriadou K."/>
            <person name="Maloupa E."/>
            <person name="Willems A."/>
        </authorList>
    </citation>
    <scope>NUCLEOTIDE SEQUENCE</scope>
    <source>
        <strain evidence="7">LMG 28251</strain>
    </source>
</reference>
<dbReference type="GO" id="GO:0006654">
    <property type="term" value="P:phosphatidic acid biosynthetic process"/>
    <property type="evidence" value="ECO:0007669"/>
    <property type="project" value="TreeGrafter"/>
</dbReference>
<keyword evidence="2" id="KW-0444">Lipid biosynthesis</keyword>
<dbReference type="RefSeq" id="WP_246503719.1">
    <property type="nucleotide sequence ID" value="NZ_JAAEDH010000003.1"/>
</dbReference>
<evidence type="ECO:0000256" key="3">
    <source>
        <dbReference type="ARBA" id="ARBA00022679"/>
    </source>
</evidence>
<dbReference type="EMBL" id="JAAEDH010000003">
    <property type="protein sequence ID" value="MBR0654308.1"/>
    <property type="molecule type" value="Genomic_DNA"/>
</dbReference>
<keyword evidence="5 7" id="KW-0012">Acyltransferase</keyword>
<dbReference type="SUPFAM" id="SSF69593">
    <property type="entry name" value="Glycerol-3-phosphate (1)-acyltransferase"/>
    <property type="match status" value="1"/>
</dbReference>
<evidence type="ECO:0000313" key="8">
    <source>
        <dbReference type="Proteomes" id="UP001196068"/>
    </source>
</evidence>
<accession>A0AAF1JXA0</accession>
<evidence type="ECO:0000259" key="6">
    <source>
        <dbReference type="SMART" id="SM00563"/>
    </source>
</evidence>
<reference evidence="7" key="1">
    <citation type="submission" date="2020-01" db="EMBL/GenBank/DDBJ databases">
        <authorList>
            <person name="Rat A."/>
        </authorList>
    </citation>
    <scope>NUCLEOTIDE SEQUENCE</scope>
    <source>
        <strain evidence="7">LMG 28251</strain>
    </source>
</reference>
<keyword evidence="4" id="KW-0443">Lipid metabolism</keyword>
<comment type="pathway">
    <text evidence="1">Lipid metabolism.</text>
</comment>
<dbReference type="Proteomes" id="UP001196068">
    <property type="component" value="Unassembled WGS sequence"/>
</dbReference>
<evidence type="ECO:0000256" key="5">
    <source>
        <dbReference type="ARBA" id="ARBA00023315"/>
    </source>
</evidence>
<dbReference type="AlphaFoldDB" id="A0AAF1JXA0"/>
<gene>
    <name evidence="7" type="ORF">GXW79_04355</name>
</gene>